<sequence>MGSTNIGYELLKNSTPQQKECLDFVPDRMMPVSTMHRMALKAQENIILMMNNTRMLTRHHRLASMNDVLIYLTGNHEDQGLPGDRGDFYRRKLAEQIYLHYAVQNIDHTNVLILVEGLIRLERDCRQVLAALACHRAEAPPINVDGQILDVIGRLAEVH</sequence>
<dbReference type="OMA" id="MNRIAQV"/>
<reference evidence="1" key="1">
    <citation type="submission" date="2020-05" db="UniProtKB">
        <authorList>
            <consortium name="EnsemblMetazoa"/>
        </authorList>
    </citation>
    <scope>IDENTIFICATION</scope>
    <source>
        <strain evidence="1">BB02</strain>
    </source>
</reference>
<dbReference type="VEuPathDB" id="VectorBase:BGLB019500"/>
<dbReference type="EnsemblMetazoa" id="BGLB019500-RA">
    <property type="protein sequence ID" value="BGLB019500-PA"/>
    <property type="gene ID" value="BGLB019500"/>
</dbReference>
<organism evidence="1 2">
    <name type="scientific">Biomphalaria glabrata</name>
    <name type="common">Bloodfluke planorb</name>
    <name type="synonym">Freshwater snail</name>
    <dbReference type="NCBI Taxonomy" id="6526"/>
    <lineage>
        <taxon>Eukaryota</taxon>
        <taxon>Metazoa</taxon>
        <taxon>Spiralia</taxon>
        <taxon>Lophotrochozoa</taxon>
        <taxon>Mollusca</taxon>
        <taxon>Gastropoda</taxon>
        <taxon>Heterobranchia</taxon>
        <taxon>Euthyneura</taxon>
        <taxon>Panpulmonata</taxon>
        <taxon>Hygrophila</taxon>
        <taxon>Lymnaeoidea</taxon>
        <taxon>Planorbidae</taxon>
        <taxon>Biomphalaria</taxon>
    </lineage>
</organism>
<reference evidence="4 5" key="2">
    <citation type="submission" date="2025-04" db="UniProtKB">
        <authorList>
            <consortium name="RefSeq"/>
        </authorList>
    </citation>
    <scope>IDENTIFICATION</scope>
</reference>
<dbReference type="Proteomes" id="UP000076420">
    <property type="component" value="Unassembled WGS sequence"/>
</dbReference>
<dbReference type="RefSeq" id="XP_013076672.1">
    <property type="nucleotide sequence ID" value="XM_013221218.2"/>
</dbReference>
<dbReference type="VEuPathDB" id="VectorBase:BGLAX_042149"/>
<proteinExistence type="predicted"/>
<dbReference type="Proteomes" id="UP001165740">
    <property type="component" value="Chromosome 5"/>
</dbReference>
<dbReference type="KEGG" id="bgt:106062902"/>
<dbReference type="AlphaFoldDB" id="A0A2C9KGU9"/>
<name>A0A2C9KGU9_BIOGL</name>
<evidence type="ECO:0000313" key="2">
    <source>
        <dbReference type="Proteomes" id="UP000076420"/>
    </source>
</evidence>
<keyword evidence="3" id="KW-1185">Reference proteome</keyword>
<dbReference type="OrthoDB" id="6081775at2759"/>
<dbReference type="EnsemblMetazoa" id="BGLB019500-RB">
    <property type="protein sequence ID" value="BGLB019500-PB"/>
    <property type="gene ID" value="BGLB019500"/>
</dbReference>
<protein>
    <submittedName>
        <fullName evidence="4 5">Uncharacterized protein LOC106062902</fullName>
    </submittedName>
</protein>
<accession>A0A2C9KGU9</accession>
<dbReference type="GeneID" id="106062902"/>
<evidence type="ECO:0000313" key="5">
    <source>
        <dbReference type="RefSeq" id="XP_013076673.1"/>
    </source>
</evidence>
<dbReference type="RefSeq" id="XP_013076673.1">
    <property type="nucleotide sequence ID" value="XM_013221219.2"/>
</dbReference>
<dbReference type="EnsemblMetazoa" id="BGLB019500-RC">
    <property type="protein sequence ID" value="BGLB019500-PC"/>
    <property type="gene ID" value="BGLB019500"/>
</dbReference>
<evidence type="ECO:0000313" key="3">
    <source>
        <dbReference type="Proteomes" id="UP001165740"/>
    </source>
</evidence>
<gene>
    <name evidence="1" type="primary">106062902</name>
    <name evidence="4 5" type="synonym">LOC106062902</name>
</gene>
<evidence type="ECO:0000313" key="4">
    <source>
        <dbReference type="RefSeq" id="XP_013076672.1"/>
    </source>
</evidence>
<evidence type="ECO:0000313" key="1">
    <source>
        <dbReference type="EnsemblMetazoa" id="BGLB019500-PB"/>
    </source>
</evidence>